<dbReference type="InterPro" id="IPR000734">
    <property type="entry name" value="TAG_lipase"/>
</dbReference>
<reference evidence="6 7" key="1">
    <citation type="submission" date="2020-11" db="EMBL/GenBank/DDBJ databases">
        <authorList>
            <person name="Wallbank WR R."/>
            <person name="Pardo Diaz C."/>
            <person name="Kozak K."/>
            <person name="Martin S."/>
            <person name="Jiggins C."/>
            <person name="Moest M."/>
            <person name="Warren A I."/>
            <person name="Generalovic N T."/>
            <person name="Byers J.R.P. K."/>
            <person name="Montejo-Kovacevich G."/>
            <person name="Yen C E."/>
        </authorList>
    </citation>
    <scope>NUCLEOTIDE SEQUENCE [LARGE SCALE GENOMIC DNA]</scope>
</reference>
<keyword evidence="7" id="KW-1185">Reference proteome</keyword>
<dbReference type="Pfam" id="PF00151">
    <property type="entry name" value="Lipase"/>
    <property type="match status" value="1"/>
</dbReference>
<dbReference type="PRINTS" id="PR00821">
    <property type="entry name" value="TAGLIPASE"/>
</dbReference>
<dbReference type="Proteomes" id="UP000594454">
    <property type="component" value="Chromosome 1"/>
</dbReference>
<dbReference type="GO" id="GO:0017171">
    <property type="term" value="F:serine hydrolase activity"/>
    <property type="evidence" value="ECO:0007669"/>
    <property type="project" value="TreeGrafter"/>
</dbReference>
<dbReference type="PANTHER" id="PTHR11610">
    <property type="entry name" value="LIPASE"/>
    <property type="match status" value="1"/>
</dbReference>
<dbReference type="EMBL" id="LR899009">
    <property type="protein sequence ID" value="CAD7079332.1"/>
    <property type="molecule type" value="Genomic_DNA"/>
</dbReference>
<dbReference type="GO" id="GO:0016298">
    <property type="term" value="F:lipase activity"/>
    <property type="evidence" value="ECO:0007669"/>
    <property type="project" value="InterPro"/>
</dbReference>
<evidence type="ECO:0000256" key="4">
    <source>
        <dbReference type="RuleBase" id="RU004262"/>
    </source>
</evidence>
<dbReference type="GO" id="GO:0016042">
    <property type="term" value="P:lipid catabolic process"/>
    <property type="evidence" value="ECO:0007669"/>
    <property type="project" value="TreeGrafter"/>
</dbReference>
<evidence type="ECO:0000259" key="5">
    <source>
        <dbReference type="Pfam" id="PF00151"/>
    </source>
</evidence>
<evidence type="ECO:0000313" key="6">
    <source>
        <dbReference type="EMBL" id="CAD7079332.1"/>
    </source>
</evidence>
<dbReference type="SUPFAM" id="SSF53474">
    <property type="entry name" value="alpha/beta-Hydrolases"/>
    <property type="match status" value="1"/>
</dbReference>
<dbReference type="PANTHER" id="PTHR11610:SF150">
    <property type="entry name" value="FI01825P-RELATED"/>
    <property type="match status" value="1"/>
</dbReference>
<keyword evidence="3" id="KW-0964">Secreted</keyword>
<accession>A0A7R8UEN8</accession>
<sequence length="264" mass="29492">MNTNESLRNFICASFRIVVDGYFSQIVNTLDIDLRVKYLGRGDYNVIIMNWTDGAVDINYIEAAVRAKVAANKLAAWMKFMRRYGRLNPNSTYLIGHSLGAHIVGLAGKQIKNPKINTIFALDPANSPYETALPEDRVFITDAQYVEAIYSDYGILAEARSSGHASFYGGFGSFQPGCPHLTTLTVCDHARSFEYFVYSLGLVNHFFAIQCANHDLAIRRFCEPTGEYAYLGGEPSNFNRGVSGIYYLPVGYKKPYSLGQYFGL</sequence>
<dbReference type="Gene3D" id="3.40.50.1820">
    <property type="entry name" value="alpha/beta hydrolase"/>
    <property type="match status" value="1"/>
</dbReference>
<comment type="similarity">
    <text evidence="2 4">Belongs to the AB hydrolase superfamily. Lipase family.</text>
</comment>
<gene>
    <name evidence="6" type="ORF">HERILL_LOCUS2552</name>
</gene>
<dbReference type="GO" id="GO:0005615">
    <property type="term" value="C:extracellular space"/>
    <property type="evidence" value="ECO:0007669"/>
    <property type="project" value="TreeGrafter"/>
</dbReference>
<evidence type="ECO:0000313" key="7">
    <source>
        <dbReference type="Proteomes" id="UP000594454"/>
    </source>
</evidence>
<dbReference type="AlphaFoldDB" id="A0A7R8UEN8"/>
<name>A0A7R8UEN8_HERIL</name>
<dbReference type="OrthoDB" id="199913at2759"/>
<evidence type="ECO:0000256" key="2">
    <source>
        <dbReference type="ARBA" id="ARBA00010701"/>
    </source>
</evidence>
<dbReference type="InParanoid" id="A0A7R8UEN8"/>
<feature type="domain" description="Lipase" evidence="5">
    <location>
        <begin position="16"/>
        <end position="256"/>
    </location>
</feature>
<protein>
    <recommendedName>
        <fullName evidence="5">Lipase domain-containing protein</fullName>
    </recommendedName>
</protein>
<evidence type="ECO:0000256" key="1">
    <source>
        <dbReference type="ARBA" id="ARBA00004613"/>
    </source>
</evidence>
<dbReference type="InterPro" id="IPR029058">
    <property type="entry name" value="AB_hydrolase_fold"/>
</dbReference>
<comment type="subcellular location">
    <subcellularLocation>
        <location evidence="1">Secreted</location>
    </subcellularLocation>
</comment>
<organism evidence="6 7">
    <name type="scientific">Hermetia illucens</name>
    <name type="common">Black soldier fly</name>
    <dbReference type="NCBI Taxonomy" id="343691"/>
    <lineage>
        <taxon>Eukaryota</taxon>
        <taxon>Metazoa</taxon>
        <taxon>Ecdysozoa</taxon>
        <taxon>Arthropoda</taxon>
        <taxon>Hexapoda</taxon>
        <taxon>Insecta</taxon>
        <taxon>Pterygota</taxon>
        <taxon>Neoptera</taxon>
        <taxon>Endopterygota</taxon>
        <taxon>Diptera</taxon>
        <taxon>Brachycera</taxon>
        <taxon>Stratiomyomorpha</taxon>
        <taxon>Stratiomyidae</taxon>
        <taxon>Hermetiinae</taxon>
        <taxon>Hermetia</taxon>
    </lineage>
</organism>
<proteinExistence type="inferred from homology"/>
<dbReference type="InterPro" id="IPR013818">
    <property type="entry name" value="Lipase"/>
</dbReference>
<evidence type="ECO:0000256" key="3">
    <source>
        <dbReference type="ARBA" id="ARBA00022525"/>
    </source>
</evidence>